<comment type="caution">
    <text evidence="12">The sequence shown here is derived from an EMBL/GenBank/DDBJ whole genome shotgun (WGS) entry which is preliminary data.</text>
</comment>
<evidence type="ECO:0000256" key="4">
    <source>
        <dbReference type="ARBA" id="ARBA00022679"/>
    </source>
</evidence>
<accession>A0ABS4GAI3</accession>
<dbReference type="HAMAP" id="MF_00061">
    <property type="entry name" value="IspE"/>
    <property type="match status" value="1"/>
</dbReference>
<sequence>MKLYSYGKINLFLDIEGKLENGYHLIKTVMQSIDIHDEIIIKELSNDEIIIECSDKSIPTDIRNTCFKATKIIKEKYNIRSGILISINKNIPSEAGLAGGSSNSAAVIKGLNKLWSLNMNSNEMIEIALQIGADVPFCIMGGTYLAQGIGEKLTKLDDFIWDNILLVKPEFSMSTSFVYKNLNSLDYNSYKSNNILNLINQNKYNDVALSTANTLEKVVVPLHSEVNSIKSIMLENSAISSIMTGSGSVVFGLFPDSKSMNNAYNILKNTYTHIYKTKTIKYSIDFFD</sequence>
<comment type="catalytic activity">
    <reaction evidence="9">
        <text>4-CDP-2-C-methyl-D-erythritol + ATP = 4-CDP-2-C-methyl-D-erythritol 2-phosphate + ADP + H(+)</text>
        <dbReference type="Rhea" id="RHEA:18437"/>
        <dbReference type="ChEBI" id="CHEBI:15378"/>
        <dbReference type="ChEBI" id="CHEBI:30616"/>
        <dbReference type="ChEBI" id="CHEBI:57823"/>
        <dbReference type="ChEBI" id="CHEBI:57919"/>
        <dbReference type="ChEBI" id="CHEBI:456216"/>
        <dbReference type="EC" id="2.7.1.148"/>
    </reaction>
</comment>
<feature type="active site" evidence="9">
    <location>
        <position position="8"/>
    </location>
</feature>
<protein>
    <recommendedName>
        <fullName evidence="3 9">4-diphosphocytidyl-2-C-methyl-D-erythritol kinase</fullName>
        <shortName evidence="9">CMK</shortName>
        <ecNumber evidence="2 9">2.7.1.148</ecNumber>
    </recommendedName>
    <alternativeName>
        <fullName evidence="8 9">4-(cytidine-5'-diphospho)-2-C-methyl-D-erythritol kinase</fullName>
    </alternativeName>
</protein>
<comment type="pathway">
    <text evidence="9">Isoprenoid biosynthesis; isopentenyl diphosphate biosynthesis via DXP pathway; isopentenyl diphosphate from 1-deoxy-D-xylulose 5-phosphate: step 3/6.</text>
</comment>
<proteinExistence type="inferred from homology"/>
<dbReference type="SUPFAM" id="SSF54211">
    <property type="entry name" value="Ribosomal protein S5 domain 2-like"/>
    <property type="match status" value="1"/>
</dbReference>
<keyword evidence="9" id="KW-0414">Isoprene biosynthesis</keyword>
<gene>
    <name evidence="9" type="primary">ispE</name>
    <name evidence="12" type="ORF">J2Z76_000545</name>
</gene>
<evidence type="ECO:0000256" key="2">
    <source>
        <dbReference type="ARBA" id="ARBA00012052"/>
    </source>
</evidence>
<dbReference type="PANTHER" id="PTHR43527:SF2">
    <property type="entry name" value="4-DIPHOSPHOCYTIDYL-2-C-METHYL-D-ERYTHRITOL KINASE, CHLOROPLASTIC"/>
    <property type="match status" value="1"/>
</dbReference>
<evidence type="ECO:0000256" key="3">
    <source>
        <dbReference type="ARBA" id="ARBA00017473"/>
    </source>
</evidence>
<dbReference type="Gene3D" id="3.30.70.890">
    <property type="entry name" value="GHMP kinase, C-terminal domain"/>
    <property type="match status" value="1"/>
</dbReference>
<reference evidence="12 13" key="1">
    <citation type="submission" date="2021-03" db="EMBL/GenBank/DDBJ databases">
        <title>Genomic Encyclopedia of Type Strains, Phase IV (KMG-IV): sequencing the most valuable type-strain genomes for metagenomic binning, comparative biology and taxonomic classification.</title>
        <authorList>
            <person name="Goeker M."/>
        </authorList>
    </citation>
    <scope>NUCLEOTIDE SEQUENCE [LARGE SCALE GENOMIC DNA]</scope>
    <source>
        <strain evidence="12 13">DSM 24004</strain>
    </source>
</reference>
<dbReference type="PIRSF" id="PIRSF010376">
    <property type="entry name" value="IspE"/>
    <property type="match status" value="1"/>
</dbReference>
<dbReference type="Gene3D" id="3.30.230.10">
    <property type="match status" value="1"/>
</dbReference>
<comment type="similarity">
    <text evidence="1 9">Belongs to the GHMP kinase family. IspE subfamily.</text>
</comment>
<evidence type="ECO:0000256" key="7">
    <source>
        <dbReference type="ARBA" id="ARBA00022840"/>
    </source>
</evidence>
<feature type="domain" description="GHMP kinase C-terminal" evidence="11">
    <location>
        <begin position="206"/>
        <end position="271"/>
    </location>
</feature>
<keyword evidence="7 9" id="KW-0067">ATP-binding</keyword>
<keyword evidence="13" id="KW-1185">Reference proteome</keyword>
<evidence type="ECO:0000256" key="6">
    <source>
        <dbReference type="ARBA" id="ARBA00022777"/>
    </source>
</evidence>
<keyword evidence="4 9" id="KW-0808">Transferase</keyword>
<keyword evidence="6 9" id="KW-0418">Kinase</keyword>
<dbReference type="Pfam" id="PF08544">
    <property type="entry name" value="GHMP_kinases_C"/>
    <property type="match status" value="1"/>
</dbReference>
<dbReference type="EC" id="2.7.1.148" evidence="2 9"/>
<dbReference type="InterPro" id="IPR006204">
    <property type="entry name" value="GHMP_kinase_N_dom"/>
</dbReference>
<keyword evidence="5 9" id="KW-0547">Nucleotide-binding</keyword>
<evidence type="ECO:0000256" key="1">
    <source>
        <dbReference type="ARBA" id="ARBA00009684"/>
    </source>
</evidence>
<dbReference type="PANTHER" id="PTHR43527">
    <property type="entry name" value="4-DIPHOSPHOCYTIDYL-2-C-METHYL-D-ERYTHRITOL KINASE, CHLOROPLASTIC"/>
    <property type="match status" value="1"/>
</dbReference>
<dbReference type="SUPFAM" id="SSF55060">
    <property type="entry name" value="GHMP Kinase, C-terminal domain"/>
    <property type="match status" value="1"/>
</dbReference>
<dbReference type="Proteomes" id="UP001519342">
    <property type="component" value="Unassembled WGS sequence"/>
</dbReference>
<dbReference type="InterPro" id="IPR036554">
    <property type="entry name" value="GHMP_kinase_C_sf"/>
</dbReference>
<comment type="function">
    <text evidence="9">Catalyzes the phosphorylation of the position 2 hydroxy group of 4-diphosphocytidyl-2C-methyl-D-erythritol.</text>
</comment>
<dbReference type="Pfam" id="PF00288">
    <property type="entry name" value="GHMP_kinases_N"/>
    <property type="match status" value="1"/>
</dbReference>
<evidence type="ECO:0000256" key="9">
    <source>
        <dbReference type="HAMAP-Rule" id="MF_00061"/>
    </source>
</evidence>
<evidence type="ECO:0000313" key="12">
    <source>
        <dbReference type="EMBL" id="MBP1924692.1"/>
    </source>
</evidence>
<dbReference type="InterPro" id="IPR004424">
    <property type="entry name" value="IspE"/>
</dbReference>
<dbReference type="InterPro" id="IPR013750">
    <property type="entry name" value="GHMP_kinase_C_dom"/>
</dbReference>
<feature type="domain" description="GHMP kinase N-terminal" evidence="10">
    <location>
        <begin position="64"/>
        <end position="142"/>
    </location>
</feature>
<evidence type="ECO:0000259" key="11">
    <source>
        <dbReference type="Pfam" id="PF08544"/>
    </source>
</evidence>
<evidence type="ECO:0000256" key="8">
    <source>
        <dbReference type="ARBA" id="ARBA00032554"/>
    </source>
</evidence>
<name>A0ABS4GAI3_9FIRM</name>
<dbReference type="GO" id="GO:0050515">
    <property type="term" value="F:4-(cytidine 5'-diphospho)-2-C-methyl-D-erythritol kinase activity"/>
    <property type="evidence" value="ECO:0007669"/>
    <property type="project" value="UniProtKB-EC"/>
</dbReference>
<feature type="active site" evidence="9">
    <location>
        <position position="134"/>
    </location>
</feature>
<dbReference type="InterPro" id="IPR020568">
    <property type="entry name" value="Ribosomal_Su5_D2-typ_SF"/>
</dbReference>
<evidence type="ECO:0000256" key="5">
    <source>
        <dbReference type="ARBA" id="ARBA00022741"/>
    </source>
</evidence>
<feature type="binding site" evidence="9">
    <location>
        <begin position="92"/>
        <end position="102"/>
    </location>
    <ligand>
        <name>ATP</name>
        <dbReference type="ChEBI" id="CHEBI:30616"/>
    </ligand>
</feature>
<organism evidence="12 13">
    <name type="scientific">Sedimentibacter acidaminivorans</name>
    <dbReference type="NCBI Taxonomy" id="913099"/>
    <lineage>
        <taxon>Bacteria</taxon>
        <taxon>Bacillati</taxon>
        <taxon>Bacillota</taxon>
        <taxon>Tissierellia</taxon>
        <taxon>Sedimentibacter</taxon>
    </lineage>
</organism>
<evidence type="ECO:0000259" key="10">
    <source>
        <dbReference type="Pfam" id="PF00288"/>
    </source>
</evidence>
<dbReference type="InterPro" id="IPR014721">
    <property type="entry name" value="Ribsml_uS5_D2-typ_fold_subgr"/>
</dbReference>
<dbReference type="EMBL" id="JAGGKS010000001">
    <property type="protein sequence ID" value="MBP1924692.1"/>
    <property type="molecule type" value="Genomic_DNA"/>
</dbReference>
<evidence type="ECO:0000313" key="13">
    <source>
        <dbReference type="Proteomes" id="UP001519342"/>
    </source>
</evidence>
<dbReference type="NCBIfam" id="TIGR00154">
    <property type="entry name" value="ispE"/>
    <property type="match status" value="1"/>
</dbReference>